<gene>
    <name evidence="2" type="ORF">DM484_26360</name>
</gene>
<name>A0A2W4QJV1_9GAMM</name>
<accession>A0A2W4QJV1</accession>
<evidence type="ECO:0000259" key="1">
    <source>
        <dbReference type="Pfam" id="PF05685"/>
    </source>
</evidence>
<dbReference type="SUPFAM" id="SSF52980">
    <property type="entry name" value="Restriction endonuclease-like"/>
    <property type="match status" value="1"/>
</dbReference>
<dbReference type="InterPro" id="IPR011335">
    <property type="entry name" value="Restrct_endonuc-II-like"/>
</dbReference>
<dbReference type="PANTHER" id="PTHR36558">
    <property type="entry name" value="GLR1098 PROTEIN"/>
    <property type="match status" value="1"/>
</dbReference>
<dbReference type="Proteomes" id="UP000249396">
    <property type="component" value="Unassembled WGS sequence"/>
</dbReference>
<proteinExistence type="predicted"/>
<comment type="caution">
    <text evidence="2">The sequence shown here is derived from an EMBL/GenBank/DDBJ whole genome shotgun (WGS) entry which is preliminary data.</text>
</comment>
<dbReference type="AlphaFoldDB" id="A0A2W4QJV1"/>
<dbReference type="Gene3D" id="3.90.1570.10">
    <property type="entry name" value="tt1808, chain A"/>
    <property type="match status" value="1"/>
</dbReference>
<dbReference type="InterPro" id="IPR008538">
    <property type="entry name" value="Uma2"/>
</dbReference>
<dbReference type="PANTHER" id="PTHR36558:SF1">
    <property type="entry name" value="RESTRICTION ENDONUCLEASE DOMAIN-CONTAINING PROTEIN-RELATED"/>
    <property type="match status" value="1"/>
</dbReference>
<feature type="domain" description="Putative restriction endonuclease" evidence="1">
    <location>
        <begin position="1"/>
        <end position="145"/>
    </location>
</feature>
<protein>
    <recommendedName>
        <fullName evidence="1">Putative restriction endonuclease domain-containing protein</fullName>
    </recommendedName>
</protein>
<dbReference type="CDD" id="cd06260">
    <property type="entry name" value="DUF820-like"/>
    <property type="match status" value="1"/>
</dbReference>
<evidence type="ECO:0000313" key="3">
    <source>
        <dbReference type="Proteomes" id="UP000249396"/>
    </source>
</evidence>
<dbReference type="Pfam" id="PF05685">
    <property type="entry name" value="Uma2"/>
    <property type="match status" value="1"/>
</dbReference>
<dbReference type="InterPro" id="IPR012296">
    <property type="entry name" value="Nuclease_put_TT1808"/>
</dbReference>
<sequence length="164" mass="18176">MAGESLAHSTINANIIISLGSQLRGKPCRVLSPNMKIRSGAMDDRSMKGLFSYADASVVCDEPRFYDKQQDVLLNPKLIVEVLSPSTEAFDRGDKFLRYSAYLDSFTDYVLASTVAPRLEHFAREATNRWVYTCVEGLDGCLILPNLGVSLTLTEVFARVIFAT</sequence>
<evidence type="ECO:0000313" key="2">
    <source>
        <dbReference type="EMBL" id="PZN71476.1"/>
    </source>
</evidence>
<organism evidence="2 3">
    <name type="scientific">Candidatus Methylumidiphilus alinenensis</name>
    <dbReference type="NCBI Taxonomy" id="2202197"/>
    <lineage>
        <taxon>Bacteria</taxon>
        <taxon>Pseudomonadati</taxon>
        <taxon>Pseudomonadota</taxon>
        <taxon>Gammaproteobacteria</taxon>
        <taxon>Methylococcales</taxon>
        <taxon>Candidatus Methylumidiphilus</taxon>
    </lineage>
</organism>
<reference evidence="2 3" key="1">
    <citation type="journal article" date="2018" name="Aquat. Microb. Ecol.">
        <title>Gammaproteobacterial methanotrophs dominate.</title>
        <authorList>
            <person name="Rissanen A.J."/>
            <person name="Saarenheimo J."/>
            <person name="Tiirola M."/>
            <person name="Peura S."/>
            <person name="Aalto S.L."/>
            <person name="Karvinen A."/>
            <person name="Nykanen H."/>
        </authorList>
    </citation>
    <scope>NUCLEOTIDE SEQUENCE [LARGE SCALE GENOMIC DNA]</scope>
    <source>
        <strain evidence="2">AMbin10</strain>
    </source>
</reference>
<dbReference type="EMBL" id="QJPH01000521">
    <property type="protein sequence ID" value="PZN71476.1"/>
    <property type="molecule type" value="Genomic_DNA"/>
</dbReference>